<dbReference type="Pfam" id="PF18036">
    <property type="entry name" value="Ubiquitin_4"/>
    <property type="match status" value="1"/>
</dbReference>
<name>A7SNX4_NEMVE</name>
<protein>
    <recommendedName>
        <fullName evidence="1">Ubiquitin-like domain-containing protein</fullName>
    </recommendedName>
</protein>
<dbReference type="InterPro" id="IPR029071">
    <property type="entry name" value="Ubiquitin-like_domsf"/>
</dbReference>
<dbReference type="InParanoid" id="A7SNX4"/>
<dbReference type="GO" id="GO:0000398">
    <property type="term" value="P:mRNA splicing, via spliceosome"/>
    <property type="evidence" value="ECO:0007669"/>
    <property type="project" value="InterPro"/>
</dbReference>
<dbReference type="STRING" id="45351.A7SNX4"/>
<evidence type="ECO:0000313" key="3">
    <source>
        <dbReference type="Proteomes" id="UP000001593"/>
    </source>
</evidence>
<dbReference type="AlphaFoldDB" id="A7SNX4"/>
<dbReference type="InterPro" id="IPR040610">
    <property type="entry name" value="SNRNP25_ubiquitin"/>
</dbReference>
<dbReference type="GO" id="GO:0005689">
    <property type="term" value="C:U12-type spliceosomal complex"/>
    <property type="evidence" value="ECO:0000318"/>
    <property type="project" value="GO_Central"/>
</dbReference>
<dbReference type="HOGENOM" id="CLU_094998_1_0_1"/>
<evidence type="ECO:0000313" key="2">
    <source>
        <dbReference type="EMBL" id="EDO34575.1"/>
    </source>
</evidence>
<dbReference type="InterPro" id="IPR039690">
    <property type="entry name" value="SNRNP25"/>
</dbReference>
<dbReference type="PANTHER" id="PTHR14942:SF0">
    <property type="entry name" value="U11_U12 SMALL NUCLEAR RIBONUCLEOPROTEIN 25 KDA PROTEIN"/>
    <property type="match status" value="1"/>
</dbReference>
<dbReference type="Gene3D" id="3.10.20.90">
    <property type="entry name" value="Phosphatidylinositol 3-kinase Catalytic Subunit, Chain A, domain 1"/>
    <property type="match status" value="1"/>
</dbReference>
<dbReference type="SUPFAM" id="SSF54236">
    <property type="entry name" value="Ubiquitin-like"/>
    <property type="match status" value="1"/>
</dbReference>
<evidence type="ECO:0000259" key="1">
    <source>
        <dbReference type="PROSITE" id="PS50053"/>
    </source>
</evidence>
<feature type="domain" description="Ubiquitin-like" evidence="1">
    <location>
        <begin position="61"/>
        <end position="154"/>
    </location>
</feature>
<dbReference type="OMA" id="KHVWANF"/>
<dbReference type="EMBL" id="DS469725">
    <property type="protein sequence ID" value="EDO34575.1"/>
    <property type="molecule type" value="Genomic_DNA"/>
</dbReference>
<keyword evidence="3" id="KW-1185">Reference proteome</keyword>
<dbReference type="eggNOG" id="ENOG502RXSI">
    <property type="taxonomic scope" value="Eukaryota"/>
</dbReference>
<gene>
    <name evidence="2" type="ORF">NEMVEDRAFT_v1g172658</name>
</gene>
<sequence length="154" mass="17595">MADEDAEDSTEFEGLSHSEAMSIFRKELSKVMQDPLLVGLPSEPTVEEITAQLALEHGLAIMVNVRQQDKMATILPVVVVQDATVLDLKKAIQRHITLKQTREGGATYISWKYVWRTFWLMFEGQKLSDDHKSLKEYGISSRDEVTFAKRLKRK</sequence>
<reference evidence="2 3" key="1">
    <citation type="journal article" date="2007" name="Science">
        <title>Sea anemone genome reveals ancestral eumetazoan gene repertoire and genomic organization.</title>
        <authorList>
            <person name="Putnam N.H."/>
            <person name="Srivastava M."/>
            <person name="Hellsten U."/>
            <person name="Dirks B."/>
            <person name="Chapman J."/>
            <person name="Salamov A."/>
            <person name="Terry A."/>
            <person name="Shapiro H."/>
            <person name="Lindquist E."/>
            <person name="Kapitonov V.V."/>
            <person name="Jurka J."/>
            <person name="Genikhovich G."/>
            <person name="Grigoriev I.V."/>
            <person name="Lucas S.M."/>
            <person name="Steele R.E."/>
            <person name="Finnerty J.R."/>
            <person name="Technau U."/>
            <person name="Martindale M.Q."/>
            <person name="Rokhsar D.S."/>
        </authorList>
    </citation>
    <scope>NUCLEOTIDE SEQUENCE [LARGE SCALE GENOMIC DNA]</scope>
    <source>
        <strain evidence="3">CH2 X CH6</strain>
    </source>
</reference>
<dbReference type="InterPro" id="IPR000626">
    <property type="entry name" value="Ubiquitin-like_dom"/>
</dbReference>
<proteinExistence type="predicted"/>
<dbReference type="Proteomes" id="UP000001593">
    <property type="component" value="Unassembled WGS sequence"/>
</dbReference>
<dbReference type="PROSITE" id="PS50053">
    <property type="entry name" value="UBIQUITIN_2"/>
    <property type="match status" value="1"/>
</dbReference>
<dbReference type="KEGG" id="nve:5505949"/>
<dbReference type="CDD" id="cd17058">
    <property type="entry name" value="Ubl_SNRNP25"/>
    <property type="match status" value="1"/>
</dbReference>
<organism evidence="2 3">
    <name type="scientific">Nematostella vectensis</name>
    <name type="common">Starlet sea anemone</name>
    <dbReference type="NCBI Taxonomy" id="45351"/>
    <lineage>
        <taxon>Eukaryota</taxon>
        <taxon>Metazoa</taxon>
        <taxon>Cnidaria</taxon>
        <taxon>Anthozoa</taxon>
        <taxon>Hexacorallia</taxon>
        <taxon>Actiniaria</taxon>
        <taxon>Edwardsiidae</taxon>
        <taxon>Nematostella</taxon>
    </lineage>
</organism>
<dbReference type="OrthoDB" id="72819at2759"/>
<dbReference type="PhylomeDB" id="A7SNX4"/>
<dbReference type="PANTHER" id="PTHR14942">
    <property type="entry name" value="U11/U12 SMALL NUCLEAR RIBONUCLEOPROTEIN 25 KDA PROTEIN"/>
    <property type="match status" value="1"/>
</dbReference>
<accession>A7SNX4</accession>